<accession>A0A2M7XAX2</accession>
<evidence type="ECO:0000313" key="2">
    <source>
        <dbReference type="Proteomes" id="UP000229385"/>
    </source>
</evidence>
<dbReference type="EMBL" id="PFWU01000055">
    <property type="protein sequence ID" value="PJA45009.1"/>
    <property type="molecule type" value="Genomic_DNA"/>
</dbReference>
<organism evidence="1 2">
    <name type="scientific">Candidatus Uhrbacteria bacterium CG_4_9_14_3_um_filter_50_9</name>
    <dbReference type="NCBI Taxonomy" id="1975035"/>
    <lineage>
        <taxon>Bacteria</taxon>
        <taxon>Candidatus Uhriibacteriota</taxon>
    </lineage>
</organism>
<dbReference type="Proteomes" id="UP000229385">
    <property type="component" value="Unassembled WGS sequence"/>
</dbReference>
<comment type="caution">
    <text evidence="1">The sequence shown here is derived from an EMBL/GenBank/DDBJ whole genome shotgun (WGS) entry which is preliminary data.</text>
</comment>
<reference evidence="2" key="1">
    <citation type="submission" date="2017-09" db="EMBL/GenBank/DDBJ databases">
        <title>Depth-based differentiation of microbial function through sediment-hosted aquifers and enrichment of novel symbionts in the deep terrestrial subsurface.</title>
        <authorList>
            <person name="Probst A.J."/>
            <person name="Ladd B."/>
            <person name="Jarett J.K."/>
            <person name="Geller-Mcgrath D.E."/>
            <person name="Sieber C.M.K."/>
            <person name="Emerson J.B."/>
            <person name="Anantharaman K."/>
            <person name="Thomas B.C."/>
            <person name="Malmstrom R."/>
            <person name="Stieglmeier M."/>
            <person name="Klingl A."/>
            <person name="Woyke T."/>
            <person name="Ryan C.M."/>
            <person name="Banfield J.F."/>
        </authorList>
    </citation>
    <scope>NUCLEOTIDE SEQUENCE [LARGE SCALE GENOMIC DNA]</scope>
</reference>
<evidence type="ECO:0000313" key="1">
    <source>
        <dbReference type="EMBL" id="PJA45009.1"/>
    </source>
</evidence>
<name>A0A2M7XAX2_9BACT</name>
<proteinExistence type="predicted"/>
<protein>
    <submittedName>
        <fullName evidence="1">Uncharacterized protein</fullName>
    </submittedName>
</protein>
<dbReference type="AlphaFoldDB" id="A0A2M7XAX2"/>
<sequence>MQERFTGTVSYRRMGSDEDQGEGVMVEIITTRSMLRRRVIIPGLGEGIFRMSAKGIFEVGHWSLAPECQICDLRGQVKGNRTEWIGTFTIERDGEVLVKGSLNVNKAPTH</sequence>
<gene>
    <name evidence="1" type="ORF">CO174_05500</name>
</gene>